<dbReference type="InterPro" id="IPR006668">
    <property type="entry name" value="Mg_transptr_MgtE_intracell_dom"/>
</dbReference>
<evidence type="ECO:0000256" key="2">
    <source>
        <dbReference type="ARBA" id="ARBA00009749"/>
    </source>
</evidence>
<evidence type="ECO:0000256" key="5">
    <source>
        <dbReference type="ARBA" id="ARBA00022842"/>
    </source>
</evidence>
<dbReference type="GO" id="GO:0015095">
    <property type="term" value="F:magnesium ion transmembrane transporter activity"/>
    <property type="evidence" value="ECO:0007669"/>
    <property type="project" value="InterPro"/>
</dbReference>
<evidence type="ECO:0000256" key="4">
    <source>
        <dbReference type="ARBA" id="ARBA00022692"/>
    </source>
</evidence>
<keyword evidence="3" id="KW-0813">Transport</keyword>
<dbReference type="EMBL" id="UOFS01000039">
    <property type="protein sequence ID" value="VAW99358.1"/>
    <property type="molecule type" value="Genomic_DNA"/>
</dbReference>
<gene>
    <name evidence="10" type="ORF">MNBD_GAMMA22-1507</name>
</gene>
<proteinExistence type="inferred from homology"/>
<feature type="transmembrane region" description="Helical" evidence="8">
    <location>
        <begin position="419"/>
        <end position="446"/>
    </location>
</feature>
<evidence type="ECO:0000259" key="9">
    <source>
        <dbReference type="PROSITE" id="PS51371"/>
    </source>
</evidence>
<feature type="transmembrane region" description="Helical" evidence="8">
    <location>
        <begin position="358"/>
        <end position="380"/>
    </location>
</feature>
<dbReference type="SUPFAM" id="SSF161093">
    <property type="entry name" value="MgtE membrane domain-like"/>
    <property type="match status" value="1"/>
</dbReference>
<evidence type="ECO:0000313" key="10">
    <source>
        <dbReference type="EMBL" id="VAW99358.1"/>
    </source>
</evidence>
<feature type="domain" description="CBS" evidence="9">
    <location>
        <begin position="202"/>
        <end position="260"/>
    </location>
</feature>
<dbReference type="InterPro" id="IPR006667">
    <property type="entry name" value="SLC41_membr_dom"/>
</dbReference>
<organism evidence="10">
    <name type="scientific">hydrothermal vent metagenome</name>
    <dbReference type="NCBI Taxonomy" id="652676"/>
    <lineage>
        <taxon>unclassified sequences</taxon>
        <taxon>metagenomes</taxon>
        <taxon>ecological metagenomes</taxon>
    </lineage>
</organism>
<dbReference type="PROSITE" id="PS51371">
    <property type="entry name" value="CBS"/>
    <property type="match status" value="1"/>
</dbReference>
<dbReference type="InterPro" id="IPR046342">
    <property type="entry name" value="CBS_dom_sf"/>
</dbReference>
<evidence type="ECO:0000256" key="7">
    <source>
        <dbReference type="ARBA" id="ARBA00023136"/>
    </source>
</evidence>
<evidence type="ECO:0000256" key="3">
    <source>
        <dbReference type="ARBA" id="ARBA00022448"/>
    </source>
</evidence>
<name>A0A3B1A0T1_9ZZZZ</name>
<dbReference type="AlphaFoldDB" id="A0A3B1A0T1"/>
<evidence type="ECO:0000256" key="8">
    <source>
        <dbReference type="SAM" id="Phobius"/>
    </source>
</evidence>
<sequence>MAEQSINSLNQLTHALLANDYEHVSRILQKLHSAEIAHIFEALTTSQREVAWPYVAPEQEGEILLHLNDEVRSSLIDNMDSNQLIAATETLDADELADILPEMPQEVINELLMSMEHQERTLLESVLLYDENTAGGLMDLNTVVVRADITLDVVSRYLRLRNKLPSGTDNLFVVNRNGTYLGNLPLIELLTNKPDLKVSDLIKTDNEAILASMPANEVALKFEQLDLISAPVVDDDNKLLGRITIDDIVDVIRDESDHSFMSMAGLNEDHDMFAPVLTSTRKRTLWLGINLLTAFLASWVIGHFSVALEKIVALAILMPIVASMGGIAGSQTLTLVIRGIALGQVGEINSKRLLQKELLVGIANGVIWSVVVAIIVGAWFDFPELSLIIAFAMMITLVFAAAAGAIIPITLNKVGADPALAGGVLLTTITDIVGFLTFLGIATIYLI</sequence>
<dbReference type="SUPFAM" id="SSF54631">
    <property type="entry name" value="CBS-domain pair"/>
    <property type="match status" value="1"/>
</dbReference>
<dbReference type="SUPFAM" id="SSF158791">
    <property type="entry name" value="MgtE N-terminal domain-like"/>
    <property type="match status" value="1"/>
</dbReference>
<keyword evidence="4 8" id="KW-0812">Transmembrane</keyword>
<dbReference type="NCBIfam" id="TIGR00400">
    <property type="entry name" value="mgtE"/>
    <property type="match status" value="1"/>
</dbReference>
<evidence type="ECO:0000256" key="6">
    <source>
        <dbReference type="ARBA" id="ARBA00022989"/>
    </source>
</evidence>
<reference evidence="10" key="1">
    <citation type="submission" date="2018-06" db="EMBL/GenBank/DDBJ databases">
        <authorList>
            <person name="Zhirakovskaya E."/>
        </authorList>
    </citation>
    <scope>NUCLEOTIDE SEQUENCE</scope>
</reference>
<feature type="transmembrane region" description="Helical" evidence="8">
    <location>
        <begin position="311"/>
        <end position="337"/>
    </location>
</feature>
<dbReference type="SMART" id="SM00924">
    <property type="entry name" value="MgtE_N"/>
    <property type="match status" value="1"/>
</dbReference>
<dbReference type="InterPro" id="IPR000644">
    <property type="entry name" value="CBS_dom"/>
</dbReference>
<dbReference type="Gene3D" id="1.10.357.20">
    <property type="entry name" value="SLC41 divalent cation transporters, integral membrane domain"/>
    <property type="match status" value="1"/>
</dbReference>
<comment type="similarity">
    <text evidence="2">Belongs to the SLC41A transporter family.</text>
</comment>
<feature type="transmembrane region" description="Helical" evidence="8">
    <location>
        <begin position="386"/>
        <end position="407"/>
    </location>
</feature>
<dbReference type="InterPro" id="IPR038076">
    <property type="entry name" value="MgtE_N_sf"/>
</dbReference>
<accession>A0A3B1A0T1</accession>
<dbReference type="PANTHER" id="PTHR43773">
    <property type="entry name" value="MAGNESIUM TRANSPORTER MGTE"/>
    <property type="match status" value="1"/>
</dbReference>
<dbReference type="InterPro" id="IPR006669">
    <property type="entry name" value="MgtE_transporter"/>
</dbReference>
<keyword evidence="6 8" id="KW-1133">Transmembrane helix</keyword>
<evidence type="ECO:0000256" key="1">
    <source>
        <dbReference type="ARBA" id="ARBA00004141"/>
    </source>
</evidence>
<dbReference type="Gene3D" id="3.10.580.10">
    <property type="entry name" value="CBS-domain"/>
    <property type="match status" value="1"/>
</dbReference>
<feature type="transmembrane region" description="Helical" evidence="8">
    <location>
        <begin position="285"/>
        <end position="305"/>
    </location>
</feature>
<keyword evidence="5" id="KW-0460">Magnesium</keyword>
<dbReference type="Pfam" id="PF01769">
    <property type="entry name" value="MgtE"/>
    <property type="match status" value="1"/>
</dbReference>
<dbReference type="CDD" id="cd04606">
    <property type="entry name" value="CBS_pair_Mg_transporter"/>
    <property type="match status" value="1"/>
</dbReference>
<dbReference type="SMART" id="SM00116">
    <property type="entry name" value="CBS"/>
    <property type="match status" value="1"/>
</dbReference>
<keyword evidence="7 8" id="KW-0472">Membrane</keyword>
<dbReference type="Pfam" id="PF03448">
    <property type="entry name" value="MgtE_N"/>
    <property type="match status" value="1"/>
</dbReference>
<dbReference type="Pfam" id="PF00571">
    <property type="entry name" value="CBS"/>
    <property type="match status" value="1"/>
</dbReference>
<dbReference type="PANTHER" id="PTHR43773:SF1">
    <property type="entry name" value="MAGNESIUM TRANSPORTER MGTE"/>
    <property type="match status" value="1"/>
</dbReference>
<dbReference type="Gene3D" id="1.25.60.10">
    <property type="entry name" value="MgtE N-terminal domain-like"/>
    <property type="match status" value="1"/>
</dbReference>
<comment type="subcellular location">
    <subcellularLocation>
        <location evidence="1">Membrane</location>
        <topology evidence="1">Multi-pass membrane protein</topology>
    </subcellularLocation>
</comment>
<dbReference type="GO" id="GO:0016020">
    <property type="term" value="C:membrane"/>
    <property type="evidence" value="ECO:0007669"/>
    <property type="project" value="UniProtKB-SubCell"/>
</dbReference>
<protein>
    <submittedName>
        <fullName evidence="10">Mg/Co/Ni transporter MgtE, CBS domain-containing</fullName>
    </submittedName>
</protein>
<dbReference type="InterPro" id="IPR036739">
    <property type="entry name" value="SLC41_membr_dom_sf"/>
</dbReference>